<evidence type="ECO:0000313" key="4">
    <source>
        <dbReference type="EMBL" id="MFC4530587.1"/>
    </source>
</evidence>
<evidence type="ECO:0000313" key="5">
    <source>
        <dbReference type="Proteomes" id="UP001596004"/>
    </source>
</evidence>
<dbReference type="EMBL" id="JBHSFP010000003">
    <property type="protein sequence ID" value="MFC4530587.1"/>
    <property type="molecule type" value="Genomic_DNA"/>
</dbReference>
<dbReference type="PANTHER" id="PTHR45663">
    <property type="entry name" value="GEO12009P1"/>
    <property type="match status" value="1"/>
</dbReference>
<dbReference type="Gene3D" id="3.40.30.10">
    <property type="entry name" value="Glutaredoxin"/>
    <property type="match status" value="1"/>
</dbReference>
<dbReference type="InterPro" id="IPR036249">
    <property type="entry name" value="Thioredoxin-like_sf"/>
</dbReference>
<feature type="domain" description="Thioredoxin" evidence="3">
    <location>
        <begin position="2"/>
        <end position="153"/>
    </location>
</feature>
<accession>A0ABV9CCJ8</accession>
<evidence type="ECO:0000256" key="2">
    <source>
        <dbReference type="SAM" id="MobiDB-lite"/>
    </source>
</evidence>
<gene>
    <name evidence="4" type="ORF">ACFO60_07410</name>
</gene>
<sequence>MLFQGWPAPFPPAPGSRGGRPSTRSCEELEERVDGYADRKRRDTRRGNTVATIAVTEKNFNDIADEGIVLLDFWAAWCGPCRTFGPIFEKASKKHEDIKFGKIDTEAERGLAEGFEITSIPTVMAIRDGIVVFAQPGALPEPALEDLIRQVRALDMEAIRKEIASDIDSGAAEGPADGTRP</sequence>
<reference evidence="5" key="1">
    <citation type="journal article" date="2019" name="Int. J. Syst. Evol. Microbiol.">
        <title>The Global Catalogue of Microorganisms (GCM) 10K type strain sequencing project: providing services to taxonomists for standard genome sequencing and annotation.</title>
        <authorList>
            <consortium name="The Broad Institute Genomics Platform"/>
            <consortium name="The Broad Institute Genome Sequencing Center for Infectious Disease"/>
            <person name="Wu L."/>
            <person name="Ma J."/>
        </authorList>
    </citation>
    <scope>NUCLEOTIDE SEQUENCE [LARGE SCALE GENOMIC DNA]</scope>
    <source>
        <strain evidence="5">CGMCC 4.7132</strain>
    </source>
</reference>
<dbReference type="PROSITE" id="PS00194">
    <property type="entry name" value="THIOREDOXIN_1"/>
    <property type="match status" value="1"/>
</dbReference>
<dbReference type="InterPro" id="IPR013766">
    <property type="entry name" value="Thioredoxin_domain"/>
</dbReference>
<dbReference type="PRINTS" id="PR00421">
    <property type="entry name" value="THIOREDOXIN"/>
</dbReference>
<dbReference type="PANTHER" id="PTHR45663:SF40">
    <property type="entry name" value="THIOREDOXIN 2"/>
    <property type="match status" value="1"/>
</dbReference>
<dbReference type="CDD" id="cd02947">
    <property type="entry name" value="TRX_family"/>
    <property type="match status" value="1"/>
</dbReference>
<dbReference type="PROSITE" id="PS51352">
    <property type="entry name" value="THIOREDOXIN_2"/>
    <property type="match status" value="1"/>
</dbReference>
<evidence type="ECO:0000256" key="1">
    <source>
        <dbReference type="ARBA" id="ARBA00023157"/>
    </source>
</evidence>
<keyword evidence="1" id="KW-1015">Disulfide bond</keyword>
<dbReference type="InterPro" id="IPR017937">
    <property type="entry name" value="Thioredoxin_CS"/>
</dbReference>
<comment type="caution">
    <text evidence="4">The sequence shown here is derived from an EMBL/GenBank/DDBJ whole genome shotgun (WGS) entry which is preliminary data.</text>
</comment>
<dbReference type="Proteomes" id="UP001596004">
    <property type="component" value="Unassembled WGS sequence"/>
</dbReference>
<protein>
    <submittedName>
        <fullName evidence="4">Thioredoxin family protein</fullName>
    </submittedName>
</protein>
<dbReference type="SUPFAM" id="SSF52833">
    <property type="entry name" value="Thioredoxin-like"/>
    <property type="match status" value="1"/>
</dbReference>
<organism evidence="4 5">
    <name type="scientific">Sphaerisporangium dianthi</name>
    <dbReference type="NCBI Taxonomy" id="1436120"/>
    <lineage>
        <taxon>Bacteria</taxon>
        <taxon>Bacillati</taxon>
        <taxon>Actinomycetota</taxon>
        <taxon>Actinomycetes</taxon>
        <taxon>Streptosporangiales</taxon>
        <taxon>Streptosporangiaceae</taxon>
        <taxon>Sphaerisporangium</taxon>
    </lineage>
</organism>
<proteinExistence type="predicted"/>
<evidence type="ECO:0000259" key="3">
    <source>
        <dbReference type="PROSITE" id="PS51352"/>
    </source>
</evidence>
<keyword evidence="5" id="KW-1185">Reference proteome</keyword>
<dbReference type="Pfam" id="PF00085">
    <property type="entry name" value="Thioredoxin"/>
    <property type="match status" value="1"/>
</dbReference>
<name>A0ABV9CCJ8_9ACTN</name>
<dbReference type="RefSeq" id="WP_380838662.1">
    <property type="nucleotide sequence ID" value="NZ_JBHSFP010000003.1"/>
</dbReference>
<feature type="region of interest" description="Disordered" evidence="2">
    <location>
        <begin position="1"/>
        <end position="32"/>
    </location>
</feature>